<evidence type="ECO:0000313" key="1">
    <source>
        <dbReference type="EMBL" id="CAF1934926.1"/>
    </source>
</evidence>
<accession>A0A816L1U2</accession>
<feature type="non-terminal residue" evidence="1">
    <location>
        <position position="72"/>
    </location>
</feature>
<proteinExistence type="predicted"/>
<sequence>IELIQNGTNEGSLKASQRCPSCALIVKGETKLEDRHTVNASSGGILKLWTAFERESPRVLSARVDSVLSSLM</sequence>
<reference evidence="1" key="1">
    <citation type="submission" date="2021-01" db="EMBL/GenBank/DDBJ databases">
        <authorList>
            <consortium name="Genoscope - CEA"/>
            <person name="William W."/>
        </authorList>
    </citation>
    <scope>NUCLEOTIDE SEQUENCE</scope>
</reference>
<dbReference type="AlphaFoldDB" id="A0A816L1U2"/>
<dbReference type="EMBL" id="HG994369">
    <property type="protein sequence ID" value="CAF1934926.1"/>
    <property type="molecule type" value="Genomic_DNA"/>
</dbReference>
<organism evidence="1">
    <name type="scientific">Brassica napus</name>
    <name type="common">Rape</name>
    <dbReference type="NCBI Taxonomy" id="3708"/>
    <lineage>
        <taxon>Eukaryota</taxon>
        <taxon>Viridiplantae</taxon>
        <taxon>Streptophyta</taxon>
        <taxon>Embryophyta</taxon>
        <taxon>Tracheophyta</taxon>
        <taxon>Spermatophyta</taxon>
        <taxon>Magnoliopsida</taxon>
        <taxon>eudicotyledons</taxon>
        <taxon>Gunneridae</taxon>
        <taxon>Pentapetalae</taxon>
        <taxon>rosids</taxon>
        <taxon>malvids</taxon>
        <taxon>Brassicales</taxon>
        <taxon>Brassicaceae</taxon>
        <taxon>Brassiceae</taxon>
        <taxon>Brassica</taxon>
    </lineage>
</organism>
<name>A0A816L1U2_BRANA</name>
<dbReference type="Proteomes" id="UP001295469">
    <property type="component" value="Chromosome C05"/>
</dbReference>
<protein>
    <submittedName>
        <fullName evidence="1">(rape) hypothetical protein</fullName>
    </submittedName>
</protein>
<gene>
    <name evidence="1" type="ORF">DARMORV10_C05P54170.1</name>
</gene>